<accession>A0A0E0L9J0</accession>
<sequence length="144" mass="15432">MPSQPPLLPPGRRRPHRTTLPDTDTRLADPLPTFVAPLAPPTISASTTGSAPPLLAIPSRLQQALLRCPLLLRADTGKHSKRTTVSRTTASPVIEHFGRLLLSLTICSADTPLPPPTRTTTANPNPLHHREKVHKPSSPTAPPS</sequence>
<dbReference type="AlphaFoldDB" id="A0A0E0L9J0"/>
<evidence type="ECO:0000313" key="3">
    <source>
        <dbReference type="Proteomes" id="UP000026962"/>
    </source>
</evidence>
<name>A0A0E0L9J0_ORYPU</name>
<proteinExistence type="predicted"/>
<reference evidence="2" key="2">
    <citation type="submission" date="2018-05" db="EMBL/GenBank/DDBJ databases">
        <title>OpunRS2 (Oryza punctata Reference Sequence Version 2).</title>
        <authorList>
            <person name="Zhang J."/>
            <person name="Kudrna D."/>
            <person name="Lee S."/>
            <person name="Talag J."/>
            <person name="Welchert J."/>
            <person name="Wing R.A."/>
        </authorList>
    </citation>
    <scope>NUCLEOTIDE SEQUENCE [LARGE SCALE GENOMIC DNA]</scope>
</reference>
<evidence type="ECO:0000256" key="1">
    <source>
        <dbReference type="SAM" id="MobiDB-lite"/>
    </source>
</evidence>
<evidence type="ECO:0000313" key="2">
    <source>
        <dbReference type="EnsemblPlants" id="OPUNC06G07670.1"/>
    </source>
</evidence>
<feature type="region of interest" description="Disordered" evidence="1">
    <location>
        <begin position="1"/>
        <end position="31"/>
    </location>
</feature>
<reference evidence="2" key="1">
    <citation type="submission" date="2015-04" db="UniProtKB">
        <authorList>
            <consortium name="EnsemblPlants"/>
        </authorList>
    </citation>
    <scope>IDENTIFICATION</scope>
</reference>
<feature type="region of interest" description="Disordered" evidence="1">
    <location>
        <begin position="111"/>
        <end position="144"/>
    </location>
</feature>
<protein>
    <submittedName>
        <fullName evidence="2">Uncharacterized protein</fullName>
    </submittedName>
</protein>
<organism evidence="2">
    <name type="scientific">Oryza punctata</name>
    <name type="common">Red rice</name>
    <dbReference type="NCBI Taxonomy" id="4537"/>
    <lineage>
        <taxon>Eukaryota</taxon>
        <taxon>Viridiplantae</taxon>
        <taxon>Streptophyta</taxon>
        <taxon>Embryophyta</taxon>
        <taxon>Tracheophyta</taxon>
        <taxon>Spermatophyta</taxon>
        <taxon>Magnoliopsida</taxon>
        <taxon>Liliopsida</taxon>
        <taxon>Poales</taxon>
        <taxon>Poaceae</taxon>
        <taxon>BOP clade</taxon>
        <taxon>Oryzoideae</taxon>
        <taxon>Oryzeae</taxon>
        <taxon>Oryzinae</taxon>
        <taxon>Oryza</taxon>
    </lineage>
</organism>
<dbReference type="EnsemblPlants" id="OPUNC06G07670.1">
    <property type="protein sequence ID" value="OPUNC06G07670.1"/>
    <property type="gene ID" value="OPUNC06G07670"/>
</dbReference>
<dbReference type="HOGENOM" id="CLU_1799594_0_0_1"/>
<keyword evidence="3" id="KW-1185">Reference proteome</keyword>
<dbReference type="Gramene" id="OPUNC06G07670.1">
    <property type="protein sequence ID" value="OPUNC06G07670.1"/>
    <property type="gene ID" value="OPUNC06G07670"/>
</dbReference>
<dbReference type="Proteomes" id="UP000026962">
    <property type="component" value="Chromosome 6"/>
</dbReference>